<protein>
    <submittedName>
        <fullName evidence="2">Uncharacterized protein</fullName>
    </submittedName>
</protein>
<gene>
    <name evidence="2" type="ORF">INT44_002508</name>
</gene>
<dbReference type="AlphaFoldDB" id="A0A8H7U9L5"/>
<sequence>MNSTSPSRTARTISLAKSAPDRRFDRHGCNDQRQRIRLTDEHRAVVIPARRQVKFDYAGDHRGRRAVRLRRALFVLHQLVERRAGEDARRVVHAQPDPVHVLERTLAVSLRLEREGERLQIGGDRQADGRDVRGVLQRDRTVADDLLRMHGAVGQNADRFAFQVIEPAHGRHLVTGCQHAGVHEETVADLRVVDGPVDDRVEHGFSAFRHHAHGLETAVRIVVMPCRYLVRGRIGQTEQRTVRRHAPHDRVGRLRVRHIDDGEEVEQVRRHQADVLRDVAASVIVVRHLADVTAERHRIEQRVADRYRHHVGRAGVALRLHGQRARRQRLSCRPVGGDSPFRARREQHKLGQWHDVADRVRFARCDAKHQRVSVARRRAGGQVRLGAGARHPHCLRQCDRAGEHAALLVVADRARVVVRTGEWIGQIGRRGAGIRNDIVVDHRRADGLADKRIAALEIAVDVVARRARDCGPADRVHEARERQVVNAVRVGRRQRLFAGCEQRRHYVVVLHVVRCAGRAARVDRGYAGGRRRARHEADRGQRPVRRSKPAQLHRRIVLMHDRHDVRGLHIVQIEQIGFEIWCRDLVDRRAVGGQEGLPVRVEPDVVDAEFQRHSLRDAVRERDQPRARGAVLCLEHERRARAVHCGAVRQRDEVAAQRKPGLELVEIDAAEQFRRDLAGRERAKQVLDVRHYRFWIQGLRHRLRHGHAGVALDHWPGQICGQQPRNCINELRAELGGVRDRRDVADLRELQIRVDDGRAVGARLKLVRHGRHREGIVLPVTTALVDRVERRRVRVDQIDDVPAVAGKLVHEQKAGRRSITEQREIRALRRETPLVRFEREVARDGIEAGAVLSLGAAFRWTDARHRSAVAKVPKRQIADIDFTRHVVPLK</sequence>
<evidence type="ECO:0000256" key="1">
    <source>
        <dbReference type="SAM" id="MobiDB-lite"/>
    </source>
</evidence>
<keyword evidence="3" id="KW-1185">Reference proteome</keyword>
<name>A0A8H7U9L5_9FUNG</name>
<evidence type="ECO:0000313" key="2">
    <source>
        <dbReference type="EMBL" id="KAG2171863.1"/>
    </source>
</evidence>
<organism evidence="2 3">
    <name type="scientific">Umbelopsis vinacea</name>
    <dbReference type="NCBI Taxonomy" id="44442"/>
    <lineage>
        <taxon>Eukaryota</taxon>
        <taxon>Fungi</taxon>
        <taxon>Fungi incertae sedis</taxon>
        <taxon>Mucoromycota</taxon>
        <taxon>Mucoromycotina</taxon>
        <taxon>Umbelopsidomycetes</taxon>
        <taxon>Umbelopsidales</taxon>
        <taxon>Umbelopsidaceae</taxon>
        <taxon>Umbelopsis</taxon>
    </lineage>
</organism>
<reference evidence="2" key="1">
    <citation type="submission" date="2020-12" db="EMBL/GenBank/DDBJ databases">
        <title>Metabolic potential, ecology and presence of endohyphal bacteria is reflected in genomic diversity of Mucoromycotina.</title>
        <authorList>
            <person name="Muszewska A."/>
            <person name="Okrasinska A."/>
            <person name="Steczkiewicz K."/>
            <person name="Drgas O."/>
            <person name="Orlowska M."/>
            <person name="Perlinska-Lenart U."/>
            <person name="Aleksandrzak-Piekarczyk T."/>
            <person name="Szatraj K."/>
            <person name="Zielenkiewicz U."/>
            <person name="Pilsyk S."/>
            <person name="Malc E."/>
            <person name="Mieczkowski P."/>
            <person name="Kruszewska J.S."/>
            <person name="Biernat P."/>
            <person name="Pawlowska J."/>
        </authorList>
    </citation>
    <scope>NUCLEOTIDE SEQUENCE</scope>
    <source>
        <strain evidence="2">WA0000051536</strain>
    </source>
</reference>
<evidence type="ECO:0000313" key="3">
    <source>
        <dbReference type="Proteomes" id="UP000612746"/>
    </source>
</evidence>
<dbReference type="EMBL" id="JAEPRA010000030">
    <property type="protein sequence ID" value="KAG2171863.1"/>
    <property type="molecule type" value="Genomic_DNA"/>
</dbReference>
<proteinExistence type="predicted"/>
<feature type="region of interest" description="Disordered" evidence="1">
    <location>
        <begin position="526"/>
        <end position="546"/>
    </location>
</feature>
<comment type="caution">
    <text evidence="2">The sequence shown here is derived from an EMBL/GenBank/DDBJ whole genome shotgun (WGS) entry which is preliminary data.</text>
</comment>
<dbReference type="Proteomes" id="UP000612746">
    <property type="component" value="Unassembled WGS sequence"/>
</dbReference>
<accession>A0A8H7U9L5</accession>